<name>A0AA35Z6P6_LACSI</name>
<evidence type="ECO:0000313" key="1">
    <source>
        <dbReference type="EMBL" id="CAI9286943.1"/>
    </source>
</evidence>
<evidence type="ECO:0000313" key="2">
    <source>
        <dbReference type="Proteomes" id="UP001177003"/>
    </source>
</evidence>
<dbReference type="Proteomes" id="UP001177003">
    <property type="component" value="Chromosome 5"/>
</dbReference>
<protein>
    <submittedName>
        <fullName evidence="1">Uncharacterized protein</fullName>
    </submittedName>
</protein>
<organism evidence="1 2">
    <name type="scientific">Lactuca saligna</name>
    <name type="common">Willowleaf lettuce</name>
    <dbReference type="NCBI Taxonomy" id="75948"/>
    <lineage>
        <taxon>Eukaryota</taxon>
        <taxon>Viridiplantae</taxon>
        <taxon>Streptophyta</taxon>
        <taxon>Embryophyta</taxon>
        <taxon>Tracheophyta</taxon>
        <taxon>Spermatophyta</taxon>
        <taxon>Magnoliopsida</taxon>
        <taxon>eudicotyledons</taxon>
        <taxon>Gunneridae</taxon>
        <taxon>Pentapetalae</taxon>
        <taxon>asterids</taxon>
        <taxon>campanulids</taxon>
        <taxon>Asterales</taxon>
        <taxon>Asteraceae</taxon>
        <taxon>Cichorioideae</taxon>
        <taxon>Cichorieae</taxon>
        <taxon>Lactucinae</taxon>
        <taxon>Lactuca</taxon>
    </lineage>
</organism>
<sequence>MDPRTDIYEPSYGTIFGCHNVNINLNYMLKSMFIASEFRPFKQGRYQEDNHKFGGFQQGVLKQAMEPSILGSAFTEGGPDRKIKLDCNPGIDEDICKLCWIHCISTNISESESLMSRLDIKIEVVGATTNPSFDWGSVVAAMKIQLGLRLRFRSISLTVNQKSLTVVAMKIHCKNPRCCEDPQQTLL</sequence>
<gene>
    <name evidence="1" type="ORF">LSALG_LOCUS26340</name>
</gene>
<accession>A0AA35Z6P6</accession>
<keyword evidence="2" id="KW-1185">Reference proteome</keyword>
<dbReference type="AlphaFoldDB" id="A0AA35Z6P6"/>
<dbReference type="EMBL" id="OX465081">
    <property type="protein sequence ID" value="CAI9286943.1"/>
    <property type="molecule type" value="Genomic_DNA"/>
</dbReference>
<proteinExistence type="predicted"/>
<reference evidence="1" key="1">
    <citation type="submission" date="2023-04" db="EMBL/GenBank/DDBJ databases">
        <authorList>
            <person name="Vijverberg K."/>
            <person name="Xiong W."/>
            <person name="Schranz E."/>
        </authorList>
    </citation>
    <scope>NUCLEOTIDE SEQUENCE</scope>
</reference>